<keyword evidence="4 6" id="KW-0501">Molybdenum cofactor biosynthesis</keyword>
<dbReference type="InterPro" id="IPR036135">
    <property type="entry name" value="MoeA_linker/N_sf"/>
</dbReference>
<dbReference type="InterPro" id="IPR005111">
    <property type="entry name" value="MoeA_C_domain_IV"/>
</dbReference>
<dbReference type="InterPro" id="IPR005110">
    <property type="entry name" value="MoeA_linker/N"/>
</dbReference>
<evidence type="ECO:0000313" key="9">
    <source>
        <dbReference type="EMBL" id="EIL90388.1"/>
    </source>
</evidence>
<dbReference type="AlphaFoldDB" id="I4VT47"/>
<dbReference type="CDD" id="cd00887">
    <property type="entry name" value="MoeA"/>
    <property type="match status" value="1"/>
</dbReference>
<dbReference type="eggNOG" id="COG0303">
    <property type="taxonomic scope" value="Bacteria"/>
</dbReference>
<dbReference type="Pfam" id="PF03454">
    <property type="entry name" value="MoeA_C"/>
    <property type="match status" value="1"/>
</dbReference>
<evidence type="ECO:0000256" key="4">
    <source>
        <dbReference type="ARBA" id="ARBA00023150"/>
    </source>
</evidence>
<keyword evidence="10" id="KW-1185">Reference proteome</keyword>
<evidence type="ECO:0000256" key="7">
    <source>
        <dbReference type="SAM" id="MobiDB-lite"/>
    </source>
</evidence>
<dbReference type="Gene3D" id="2.170.190.11">
    <property type="entry name" value="Molybdopterin biosynthesis moea protein, domain 3"/>
    <property type="match status" value="1"/>
</dbReference>
<evidence type="ECO:0000256" key="2">
    <source>
        <dbReference type="ARBA" id="ARBA00005046"/>
    </source>
</evidence>
<dbReference type="GO" id="GO:0061599">
    <property type="term" value="F:molybdopterin molybdotransferase activity"/>
    <property type="evidence" value="ECO:0007669"/>
    <property type="project" value="UniProtKB-UniRule"/>
</dbReference>
<comment type="catalytic activity">
    <reaction evidence="5">
        <text>adenylyl-molybdopterin + molybdate = Mo-molybdopterin + AMP + H(+)</text>
        <dbReference type="Rhea" id="RHEA:35047"/>
        <dbReference type="ChEBI" id="CHEBI:15378"/>
        <dbReference type="ChEBI" id="CHEBI:36264"/>
        <dbReference type="ChEBI" id="CHEBI:62727"/>
        <dbReference type="ChEBI" id="CHEBI:71302"/>
        <dbReference type="ChEBI" id="CHEBI:456215"/>
        <dbReference type="EC" id="2.10.1.1"/>
    </reaction>
</comment>
<dbReference type="OrthoDB" id="9804758at2"/>
<dbReference type="STRING" id="1163408.UU9_06269"/>
<dbReference type="SUPFAM" id="SSF63867">
    <property type="entry name" value="MoeA C-terminal domain-like"/>
    <property type="match status" value="1"/>
</dbReference>
<dbReference type="UniPathway" id="UPA00344"/>
<dbReference type="Gene3D" id="3.40.980.10">
    <property type="entry name" value="MoaB/Mog-like domain"/>
    <property type="match status" value="1"/>
</dbReference>
<dbReference type="EMBL" id="AJXU01000028">
    <property type="protein sequence ID" value="EIL90388.1"/>
    <property type="molecule type" value="Genomic_DNA"/>
</dbReference>
<keyword evidence="6" id="KW-0460">Magnesium</keyword>
<dbReference type="SUPFAM" id="SSF63882">
    <property type="entry name" value="MoeA N-terminal region -like"/>
    <property type="match status" value="1"/>
</dbReference>
<dbReference type="Pfam" id="PF00994">
    <property type="entry name" value="MoCF_biosynth"/>
    <property type="match status" value="1"/>
</dbReference>
<evidence type="ECO:0000256" key="3">
    <source>
        <dbReference type="ARBA" id="ARBA00010763"/>
    </source>
</evidence>
<comment type="similarity">
    <text evidence="3 6">Belongs to the MoeA family.</text>
</comment>
<dbReference type="GO" id="GO:0005829">
    <property type="term" value="C:cytosol"/>
    <property type="evidence" value="ECO:0007669"/>
    <property type="project" value="TreeGrafter"/>
</dbReference>
<keyword evidence="6" id="KW-0479">Metal-binding</keyword>
<dbReference type="PANTHER" id="PTHR10192">
    <property type="entry name" value="MOLYBDOPTERIN BIOSYNTHESIS PROTEIN"/>
    <property type="match status" value="1"/>
</dbReference>
<feature type="region of interest" description="Disordered" evidence="7">
    <location>
        <begin position="60"/>
        <end position="79"/>
    </location>
</feature>
<evidence type="ECO:0000259" key="8">
    <source>
        <dbReference type="SMART" id="SM00852"/>
    </source>
</evidence>
<dbReference type="EC" id="2.10.1.1" evidence="6"/>
<keyword evidence="6" id="KW-0500">Molybdenum</keyword>
<dbReference type="Proteomes" id="UP000004210">
    <property type="component" value="Unassembled WGS sequence"/>
</dbReference>
<reference evidence="9 10" key="1">
    <citation type="journal article" date="2012" name="J. Bacteriol.">
        <title>Genome sequences for six rhodanobacter strains, isolated from soils and the terrestrial subsurface, with variable denitrification capabilities.</title>
        <authorList>
            <person name="Kostka J.E."/>
            <person name="Green S.J."/>
            <person name="Rishishwar L."/>
            <person name="Prakash O."/>
            <person name="Katz L.S."/>
            <person name="Marino-Ramirez L."/>
            <person name="Jordan I.K."/>
            <person name="Munk C."/>
            <person name="Ivanova N."/>
            <person name="Mikhailova N."/>
            <person name="Watson D.B."/>
            <person name="Brown S.D."/>
            <person name="Palumbo A.V."/>
            <person name="Brooks S.C."/>
        </authorList>
    </citation>
    <scope>NUCLEOTIDE SEQUENCE [LARGE SCALE GENOMIC DNA]</scope>
    <source>
        <strain evidence="10">Jip2T</strain>
    </source>
</reference>
<comment type="caution">
    <text evidence="9">The sequence shown here is derived from an EMBL/GenBank/DDBJ whole genome shotgun (WGS) entry which is preliminary data.</text>
</comment>
<dbReference type="Gene3D" id="3.90.105.10">
    <property type="entry name" value="Molybdopterin biosynthesis moea protein, domain 2"/>
    <property type="match status" value="1"/>
</dbReference>
<evidence type="ECO:0000313" key="10">
    <source>
        <dbReference type="Proteomes" id="UP000004210"/>
    </source>
</evidence>
<dbReference type="SUPFAM" id="SSF53218">
    <property type="entry name" value="Molybdenum cofactor biosynthesis proteins"/>
    <property type="match status" value="1"/>
</dbReference>
<dbReference type="Pfam" id="PF03453">
    <property type="entry name" value="MoeA_N"/>
    <property type="match status" value="1"/>
</dbReference>
<dbReference type="Gene3D" id="2.40.340.10">
    <property type="entry name" value="MoeA, C-terminal, domain IV"/>
    <property type="match status" value="1"/>
</dbReference>
<dbReference type="InterPro" id="IPR038987">
    <property type="entry name" value="MoeA-like"/>
</dbReference>
<dbReference type="InterPro" id="IPR001453">
    <property type="entry name" value="MoaB/Mog_dom"/>
</dbReference>
<comment type="pathway">
    <text evidence="2 6">Cofactor biosynthesis; molybdopterin biosynthesis.</text>
</comment>
<dbReference type="InterPro" id="IPR036425">
    <property type="entry name" value="MoaB/Mog-like_dom_sf"/>
</dbReference>
<keyword evidence="6" id="KW-0808">Transferase</keyword>
<sequence length="421" mass="44213">MISYRDAIERLLAPLSVLPSETYALADATGRVLADTVTSPLALPSFDHAAMDGYALKAGASSRGGSEHHVHGSQAAGDSGQLAGAGVCEIMTGARLPQGFDAVVAVERTEILQTRPDGTPQRIRLLDDIAHGRNVRRMGTDVPRGANVQAGGATIEPAQIMLLSALGIARVAVVRRPRVAIICTGKELQTGPPAPLSDGHIHNSNGPYLTAALKRAGADVVSCETVDDTVHPYLEALQHAVEAGVDLVISTGAVSMGRYDFVPAALRHFGAQVLFHKVAMRPGKPLLAARLHASPLVLALPGTPMAVAVGARFFVAPVLRAMCGQGSEPPLRAVLASAQHPKPGLRHFLRATLWLDDRGRLQARAVDQQEPFRIQPFANADAWIVLDEQGGDCAAGMSVEVASLELATSLRISAGPPTINP</sequence>
<protein>
    <recommendedName>
        <fullName evidence="6">Molybdopterin molybdenumtransferase</fullName>
        <ecNumber evidence="6">2.10.1.1</ecNumber>
    </recommendedName>
</protein>
<proteinExistence type="inferred from homology"/>
<dbReference type="InterPro" id="IPR036688">
    <property type="entry name" value="MoeA_C_domain_IV_sf"/>
</dbReference>
<dbReference type="NCBIfam" id="TIGR00177">
    <property type="entry name" value="molyb_syn"/>
    <property type="match status" value="1"/>
</dbReference>
<name>I4VT47_9GAMM</name>
<feature type="domain" description="MoaB/Mog" evidence="8">
    <location>
        <begin position="180"/>
        <end position="321"/>
    </location>
</feature>
<organism evidence="9 10">
    <name type="scientific">Rhodanobacter fulvus Jip2</name>
    <dbReference type="NCBI Taxonomy" id="1163408"/>
    <lineage>
        <taxon>Bacteria</taxon>
        <taxon>Pseudomonadati</taxon>
        <taxon>Pseudomonadota</taxon>
        <taxon>Gammaproteobacteria</taxon>
        <taxon>Lysobacterales</taxon>
        <taxon>Rhodanobacteraceae</taxon>
        <taxon>Rhodanobacter</taxon>
    </lineage>
</organism>
<dbReference type="PANTHER" id="PTHR10192:SF5">
    <property type="entry name" value="GEPHYRIN"/>
    <property type="match status" value="1"/>
</dbReference>
<dbReference type="PATRIC" id="fig|1163408.3.peg.1277"/>
<dbReference type="RefSeq" id="WP_007080894.1">
    <property type="nucleotide sequence ID" value="NZ_AJXU01000028.1"/>
</dbReference>
<dbReference type="GO" id="GO:0006777">
    <property type="term" value="P:Mo-molybdopterin cofactor biosynthetic process"/>
    <property type="evidence" value="ECO:0007669"/>
    <property type="project" value="UniProtKB-UniRule"/>
</dbReference>
<dbReference type="GO" id="GO:0046872">
    <property type="term" value="F:metal ion binding"/>
    <property type="evidence" value="ECO:0007669"/>
    <property type="project" value="UniProtKB-UniRule"/>
</dbReference>
<dbReference type="SMART" id="SM00852">
    <property type="entry name" value="MoCF_biosynth"/>
    <property type="match status" value="1"/>
</dbReference>
<evidence type="ECO:0000256" key="6">
    <source>
        <dbReference type="RuleBase" id="RU365090"/>
    </source>
</evidence>
<evidence type="ECO:0000256" key="5">
    <source>
        <dbReference type="ARBA" id="ARBA00047317"/>
    </source>
</evidence>
<comment type="cofactor">
    <cofactor evidence="6">
        <name>Mg(2+)</name>
        <dbReference type="ChEBI" id="CHEBI:18420"/>
    </cofactor>
</comment>
<gene>
    <name evidence="9" type="ORF">UU9_06269</name>
</gene>
<evidence type="ECO:0000256" key="1">
    <source>
        <dbReference type="ARBA" id="ARBA00002901"/>
    </source>
</evidence>
<dbReference type="NCBIfam" id="NF045515">
    <property type="entry name" value="Glp_gephyrin"/>
    <property type="match status" value="1"/>
</dbReference>
<comment type="function">
    <text evidence="1 6">Catalyzes the insertion of molybdate into adenylated molybdopterin with the concomitant release of AMP.</text>
</comment>
<accession>I4VT47</accession>